<comment type="caution">
    <text evidence="1">The sequence shown here is derived from an EMBL/GenBank/DDBJ whole genome shotgun (WGS) entry which is preliminary data.</text>
</comment>
<protein>
    <submittedName>
        <fullName evidence="1">Uncharacterized protein</fullName>
    </submittedName>
</protein>
<dbReference type="AlphaFoldDB" id="A0AAV1TGB0"/>
<proteinExistence type="predicted"/>
<name>A0AAV1TGB0_9STRA</name>
<sequence length="74" mass="7979">MVFSNPIDTPDVVTLLLGHLEHICVGVRSQAFTPTVFGVDQKTWIIGQVSAGPTVEVPVALMEVTTVFNCEGEH</sequence>
<reference evidence="1" key="1">
    <citation type="submission" date="2024-01" db="EMBL/GenBank/DDBJ databases">
        <authorList>
            <person name="Webb A."/>
        </authorList>
    </citation>
    <scope>NUCLEOTIDE SEQUENCE</scope>
    <source>
        <strain evidence="1">Pm1</strain>
    </source>
</reference>
<accession>A0AAV1TGB0</accession>
<organism evidence="1 2">
    <name type="scientific">Peronospora matthiolae</name>
    <dbReference type="NCBI Taxonomy" id="2874970"/>
    <lineage>
        <taxon>Eukaryota</taxon>
        <taxon>Sar</taxon>
        <taxon>Stramenopiles</taxon>
        <taxon>Oomycota</taxon>
        <taxon>Peronosporomycetes</taxon>
        <taxon>Peronosporales</taxon>
        <taxon>Peronosporaceae</taxon>
        <taxon>Peronospora</taxon>
    </lineage>
</organism>
<evidence type="ECO:0000313" key="2">
    <source>
        <dbReference type="Proteomes" id="UP001162060"/>
    </source>
</evidence>
<dbReference type="Proteomes" id="UP001162060">
    <property type="component" value="Unassembled WGS sequence"/>
</dbReference>
<evidence type="ECO:0000313" key="1">
    <source>
        <dbReference type="EMBL" id="CAK7919687.1"/>
    </source>
</evidence>
<gene>
    <name evidence="1" type="ORF">PM001_LOCUS6083</name>
</gene>
<dbReference type="EMBL" id="CAKLBY020000049">
    <property type="protein sequence ID" value="CAK7919687.1"/>
    <property type="molecule type" value="Genomic_DNA"/>
</dbReference>